<keyword evidence="1" id="KW-0812">Transmembrane</keyword>
<keyword evidence="1" id="KW-0472">Membrane</keyword>
<gene>
    <name evidence="2" type="ORF">AMON00008_LOCUS31989</name>
</gene>
<sequence length="369" mass="38683">MSCAGAAPGDPWRGAVLPGSQYLAGGVVGCAIGLVLPAVLRRLGRGGGRCAKARQANDRCPGGAAAADRAKRRPRRYAKRGVLLAGRGDAASAQQPGHSREVLCRDAVAWLEAMPTGGPMAGYLGGLPANSCIVTGVPDVHEVDPEHQMGIAGWKEWFMKVVVLLLSRLPEGSVAVLMQTDVKVPREGPRQRAGTGGSGAEGCYWEWVDKAHLALQAAAQVPETRLLWHKIILPDDRSPDAQGGGRSSSVAGYSHLLCFTRGGEAEALELAAFPDVARKGLATWVSGAGARVVEHVCRYVRERGCSVVVDPFCGEGAVLAIANCLGLSALGVELCAKRARAAQALDGQRLLEEDREERAAQHAAGAEEV</sequence>
<organism evidence="2">
    <name type="scientific">Alexandrium monilatum</name>
    <dbReference type="NCBI Taxonomy" id="311494"/>
    <lineage>
        <taxon>Eukaryota</taxon>
        <taxon>Sar</taxon>
        <taxon>Alveolata</taxon>
        <taxon>Dinophyceae</taxon>
        <taxon>Gonyaulacales</taxon>
        <taxon>Pyrocystaceae</taxon>
        <taxon>Alexandrium</taxon>
    </lineage>
</organism>
<dbReference type="EMBL" id="HBNR01045956">
    <property type="protein sequence ID" value="CAE4607244.1"/>
    <property type="molecule type" value="Transcribed_RNA"/>
</dbReference>
<name>A0A7S4R9U0_9DINO</name>
<evidence type="ECO:0000313" key="2">
    <source>
        <dbReference type="EMBL" id="CAE4607244.1"/>
    </source>
</evidence>
<keyword evidence="1" id="KW-1133">Transmembrane helix</keyword>
<dbReference type="InterPro" id="IPR029063">
    <property type="entry name" value="SAM-dependent_MTases_sf"/>
</dbReference>
<reference evidence="2" key="1">
    <citation type="submission" date="2021-01" db="EMBL/GenBank/DDBJ databases">
        <authorList>
            <person name="Corre E."/>
            <person name="Pelletier E."/>
            <person name="Niang G."/>
            <person name="Scheremetjew M."/>
            <person name="Finn R."/>
            <person name="Kale V."/>
            <person name="Holt S."/>
            <person name="Cochrane G."/>
            <person name="Meng A."/>
            <person name="Brown T."/>
            <person name="Cohen L."/>
        </authorList>
    </citation>
    <scope>NUCLEOTIDE SEQUENCE</scope>
    <source>
        <strain evidence="2">CCMP3105</strain>
    </source>
</reference>
<feature type="transmembrane region" description="Helical" evidence="1">
    <location>
        <begin position="22"/>
        <end position="40"/>
    </location>
</feature>
<proteinExistence type="predicted"/>
<dbReference type="AlphaFoldDB" id="A0A7S4R9U0"/>
<evidence type="ECO:0008006" key="3">
    <source>
        <dbReference type="Google" id="ProtNLM"/>
    </source>
</evidence>
<dbReference type="SUPFAM" id="SSF53335">
    <property type="entry name" value="S-adenosyl-L-methionine-dependent methyltransferases"/>
    <property type="match status" value="1"/>
</dbReference>
<evidence type="ECO:0000256" key="1">
    <source>
        <dbReference type="SAM" id="Phobius"/>
    </source>
</evidence>
<accession>A0A7S4R9U0</accession>
<protein>
    <recommendedName>
        <fullName evidence="3">DNA methylase N-4/N-6 domain-containing protein</fullName>
    </recommendedName>
</protein>